<dbReference type="CDD" id="cd01310">
    <property type="entry name" value="TatD_DNAse"/>
    <property type="match status" value="1"/>
</dbReference>
<dbReference type="Proteomes" id="UP000030980">
    <property type="component" value="Unassembled WGS sequence"/>
</dbReference>
<accession>A0A0B3BIU1</accession>
<feature type="binding site" evidence="4">
    <location>
        <position position="207"/>
    </location>
    <ligand>
        <name>a divalent metal cation</name>
        <dbReference type="ChEBI" id="CHEBI:60240"/>
        <label>1</label>
    </ligand>
</feature>
<dbReference type="GO" id="GO:0016788">
    <property type="term" value="F:hydrolase activity, acting on ester bonds"/>
    <property type="evidence" value="ECO:0007669"/>
    <property type="project" value="InterPro"/>
</dbReference>
<evidence type="ECO:0000313" key="5">
    <source>
        <dbReference type="EMBL" id="KHO64403.1"/>
    </source>
</evidence>
<gene>
    <name evidence="5" type="ORF">PT85_09310</name>
</gene>
<dbReference type="AlphaFoldDB" id="A0A0B3BIU1"/>
<dbReference type="Pfam" id="PF01026">
    <property type="entry name" value="TatD_DNase"/>
    <property type="match status" value="1"/>
</dbReference>
<dbReference type="PROSITE" id="PS01137">
    <property type="entry name" value="TATD_1"/>
    <property type="match status" value="1"/>
</dbReference>
<dbReference type="FunFam" id="3.20.20.140:FF:000005">
    <property type="entry name" value="TatD family hydrolase"/>
    <property type="match status" value="1"/>
</dbReference>
<keyword evidence="6" id="KW-1185">Reference proteome</keyword>
<dbReference type="RefSeq" id="WP_039606504.1">
    <property type="nucleotide sequence ID" value="NZ_FMUP01000002.1"/>
</dbReference>
<dbReference type="OrthoDB" id="9810005at2"/>
<organism evidence="5 6">
    <name type="scientific">Pseudomonas flexibilis</name>
    <dbReference type="NCBI Taxonomy" id="706570"/>
    <lineage>
        <taxon>Bacteria</taxon>
        <taxon>Pseudomonadati</taxon>
        <taxon>Pseudomonadota</taxon>
        <taxon>Gammaproteobacteria</taxon>
        <taxon>Pseudomonadales</taxon>
        <taxon>Pseudomonadaceae</taxon>
        <taxon>Pseudomonas</taxon>
    </lineage>
</organism>
<evidence type="ECO:0000313" key="6">
    <source>
        <dbReference type="Proteomes" id="UP000030980"/>
    </source>
</evidence>
<dbReference type="InterPro" id="IPR032466">
    <property type="entry name" value="Metal_Hydrolase"/>
</dbReference>
<keyword evidence="2 4" id="KW-0479">Metal-binding</keyword>
<dbReference type="STRING" id="706570.PT85_09310"/>
<sequence length="260" mass="29253">MRYIDTHNHLDFPEFDADRAAVLARSRALGVQRQVLIGVSEDHWDRLWSLACAEDGLHASLGLHPCFLDRHRPEHLTQLRERLARHAGHEKLCAVGEIGLDYYLEQPDKPAQQALFEAQLQLAREFELPALLHVRRAHADVIAMLKRLRVPRGGIVHAFSGSYEEAREYRRLGFFLGLGGAGTWPQAKRMHRMLAQLSLEDTVLETDAPDMAPASHPGQRNSPEFLPALCTELAKLMGVEPEALAEAGYRNSCRLFGWSA</sequence>
<evidence type="ECO:0000256" key="4">
    <source>
        <dbReference type="PIRSR" id="PIRSR005902-1"/>
    </source>
</evidence>
<reference evidence="5 6" key="1">
    <citation type="submission" date="2014-11" db="EMBL/GenBank/DDBJ databases">
        <title>Genome sequence of Pseudomonas tuomuerensis JCM 14085.</title>
        <authorList>
            <person name="Shin S.-K."/>
            <person name="Yi H."/>
        </authorList>
    </citation>
    <scope>NUCLEOTIDE SEQUENCE [LARGE SCALE GENOMIC DNA]</scope>
    <source>
        <strain evidence="5 6">JCM 14085</strain>
    </source>
</reference>
<dbReference type="PANTHER" id="PTHR46124:SF3">
    <property type="entry name" value="HYDROLASE"/>
    <property type="match status" value="1"/>
</dbReference>
<protein>
    <submittedName>
        <fullName evidence="5">Hydrolase TatD</fullName>
    </submittedName>
</protein>
<proteinExistence type="inferred from homology"/>
<feature type="binding site" evidence="4">
    <location>
        <position position="7"/>
    </location>
    <ligand>
        <name>a divalent metal cation</name>
        <dbReference type="ChEBI" id="CHEBI:60240"/>
        <label>1</label>
    </ligand>
</feature>
<dbReference type="InterPro" id="IPR001130">
    <property type="entry name" value="TatD-like"/>
</dbReference>
<comment type="similarity">
    <text evidence="1">Belongs to the metallo-dependent hydrolases superfamily. TatD-type hydrolase family.</text>
</comment>
<feature type="binding site" evidence="4">
    <location>
        <position position="97"/>
    </location>
    <ligand>
        <name>a divalent metal cation</name>
        <dbReference type="ChEBI" id="CHEBI:60240"/>
        <label>1</label>
    </ligand>
</feature>
<evidence type="ECO:0000256" key="3">
    <source>
        <dbReference type="ARBA" id="ARBA00022801"/>
    </source>
</evidence>
<dbReference type="SUPFAM" id="SSF51556">
    <property type="entry name" value="Metallo-dependent hydrolases"/>
    <property type="match status" value="1"/>
</dbReference>
<dbReference type="GO" id="GO:0005829">
    <property type="term" value="C:cytosol"/>
    <property type="evidence" value="ECO:0007669"/>
    <property type="project" value="TreeGrafter"/>
</dbReference>
<comment type="caution">
    <text evidence="5">The sequence shown here is derived from an EMBL/GenBank/DDBJ whole genome shotgun (WGS) entry which is preliminary data.</text>
</comment>
<feature type="binding site" evidence="4">
    <location>
        <position position="157"/>
    </location>
    <ligand>
        <name>a divalent metal cation</name>
        <dbReference type="ChEBI" id="CHEBI:60240"/>
        <label>2</label>
    </ligand>
</feature>
<evidence type="ECO:0000256" key="2">
    <source>
        <dbReference type="ARBA" id="ARBA00022723"/>
    </source>
</evidence>
<dbReference type="Gene3D" id="3.20.20.140">
    <property type="entry name" value="Metal-dependent hydrolases"/>
    <property type="match status" value="1"/>
</dbReference>
<keyword evidence="3 5" id="KW-0378">Hydrolase</keyword>
<feature type="binding site" evidence="4">
    <location>
        <position position="9"/>
    </location>
    <ligand>
        <name>a divalent metal cation</name>
        <dbReference type="ChEBI" id="CHEBI:60240"/>
        <label>1</label>
    </ligand>
</feature>
<dbReference type="PIRSF" id="PIRSF005902">
    <property type="entry name" value="DNase_TatD"/>
    <property type="match status" value="1"/>
</dbReference>
<evidence type="ECO:0000256" key="1">
    <source>
        <dbReference type="ARBA" id="ARBA00009275"/>
    </source>
</evidence>
<name>A0A0B3BIU1_9PSED</name>
<feature type="binding site" evidence="4">
    <location>
        <position position="133"/>
    </location>
    <ligand>
        <name>a divalent metal cation</name>
        <dbReference type="ChEBI" id="CHEBI:60240"/>
        <label>2</label>
    </ligand>
</feature>
<dbReference type="GO" id="GO:0046872">
    <property type="term" value="F:metal ion binding"/>
    <property type="evidence" value="ECO:0007669"/>
    <property type="project" value="UniProtKB-KW"/>
</dbReference>
<dbReference type="EMBL" id="JTAK01000004">
    <property type="protein sequence ID" value="KHO64403.1"/>
    <property type="molecule type" value="Genomic_DNA"/>
</dbReference>
<dbReference type="InterPro" id="IPR018228">
    <property type="entry name" value="DNase_TatD-rel_CS"/>
</dbReference>
<dbReference type="PANTHER" id="PTHR46124">
    <property type="entry name" value="D-AMINOACYL-TRNA DEACYLASE"/>
    <property type="match status" value="1"/>
</dbReference>